<feature type="transmembrane region" description="Helical" evidence="10">
    <location>
        <begin position="6"/>
        <end position="26"/>
    </location>
</feature>
<keyword evidence="7 10" id="KW-1133">Transmembrane helix</keyword>
<evidence type="ECO:0000256" key="7">
    <source>
        <dbReference type="ARBA" id="ARBA00022989"/>
    </source>
</evidence>
<evidence type="ECO:0000313" key="11">
    <source>
        <dbReference type="EMBL" id="NYE80937.1"/>
    </source>
</evidence>
<dbReference type="Pfam" id="PF00893">
    <property type="entry name" value="Multi_Drug_Res"/>
    <property type="match status" value="1"/>
</dbReference>
<evidence type="ECO:0000256" key="4">
    <source>
        <dbReference type="ARBA" id="ARBA00022475"/>
    </source>
</evidence>
<dbReference type="GO" id="GO:0015297">
    <property type="term" value="F:antiporter activity"/>
    <property type="evidence" value="ECO:0007669"/>
    <property type="project" value="TreeGrafter"/>
</dbReference>
<dbReference type="GO" id="GO:0015220">
    <property type="term" value="F:choline transmembrane transporter activity"/>
    <property type="evidence" value="ECO:0007669"/>
    <property type="project" value="TreeGrafter"/>
</dbReference>
<evidence type="ECO:0000256" key="1">
    <source>
        <dbReference type="ARBA" id="ARBA00004429"/>
    </source>
</evidence>
<dbReference type="EMBL" id="JACBYR010000001">
    <property type="protein sequence ID" value="NYE80937.1"/>
    <property type="molecule type" value="Genomic_DNA"/>
</dbReference>
<dbReference type="SUPFAM" id="SSF103481">
    <property type="entry name" value="Multidrug resistance efflux transporter EmrE"/>
    <property type="match status" value="1"/>
</dbReference>
<accession>A0A7Y9IQ03</accession>
<keyword evidence="8 10" id="KW-0472">Membrane</keyword>
<keyword evidence="4" id="KW-1003">Cell membrane</keyword>
<comment type="subcellular location">
    <subcellularLocation>
        <location evidence="1">Cell inner membrane</location>
        <topology evidence="1">Multi-pass membrane protein</topology>
    </subcellularLocation>
    <subcellularLocation>
        <location evidence="9">Cell membrane</location>
        <topology evidence="9">Multi-pass membrane protein</topology>
    </subcellularLocation>
</comment>
<evidence type="ECO:0000256" key="10">
    <source>
        <dbReference type="SAM" id="Phobius"/>
    </source>
</evidence>
<evidence type="ECO:0000256" key="2">
    <source>
        <dbReference type="ARBA" id="ARBA00011359"/>
    </source>
</evidence>
<dbReference type="PANTHER" id="PTHR30561">
    <property type="entry name" value="SMR FAMILY PROTON-DEPENDENT DRUG EFFLUX TRANSPORTER SUGE"/>
    <property type="match status" value="1"/>
</dbReference>
<keyword evidence="6 9" id="KW-0812">Transmembrane</keyword>
<dbReference type="Proteomes" id="UP000542125">
    <property type="component" value="Unassembled WGS sequence"/>
</dbReference>
<gene>
    <name evidence="11" type="ORF">FHW18_000208</name>
</gene>
<dbReference type="InterPro" id="IPR045324">
    <property type="entry name" value="Small_multidrug_res"/>
</dbReference>
<evidence type="ECO:0000256" key="5">
    <source>
        <dbReference type="ARBA" id="ARBA00022519"/>
    </source>
</evidence>
<evidence type="ECO:0000256" key="3">
    <source>
        <dbReference type="ARBA" id="ARBA00021114"/>
    </source>
</evidence>
<dbReference type="InterPro" id="IPR037185">
    <property type="entry name" value="EmrE-like"/>
</dbReference>
<proteinExistence type="inferred from homology"/>
<dbReference type="GO" id="GO:0015199">
    <property type="term" value="F:amino-acid betaine transmembrane transporter activity"/>
    <property type="evidence" value="ECO:0007669"/>
    <property type="project" value="TreeGrafter"/>
</dbReference>
<dbReference type="RefSeq" id="WP_179582486.1">
    <property type="nucleotide sequence ID" value="NZ_JACBYR010000001.1"/>
</dbReference>
<protein>
    <recommendedName>
        <fullName evidence="3">Spermidine export protein MdtI</fullName>
    </recommendedName>
</protein>
<sequence length="110" mass="11956">MLETYTWFHGAMLLCAVVFEVTANIFLKLSEGFKRRAYGVLSIGLVLAAFSCLYLSLEGISLTLAYATWGGLGILATALVGWWMFGQRIQLAGWAGIALLVGGLLMMKFA</sequence>
<evidence type="ECO:0000313" key="12">
    <source>
        <dbReference type="Proteomes" id="UP000542125"/>
    </source>
</evidence>
<organism evidence="11 12">
    <name type="scientific">Pigmentiphaga litoralis</name>
    <dbReference type="NCBI Taxonomy" id="516702"/>
    <lineage>
        <taxon>Bacteria</taxon>
        <taxon>Pseudomonadati</taxon>
        <taxon>Pseudomonadota</taxon>
        <taxon>Betaproteobacteria</taxon>
        <taxon>Burkholderiales</taxon>
        <taxon>Alcaligenaceae</taxon>
        <taxon>Pigmentiphaga</taxon>
    </lineage>
</organism>
<name>A0A7Y9IQ03_9BURK</name>
<keyword evidence="5" id="KW-0997">Cell inner membrane</keyword>
<comment type="caution">
    <text evidence="11">The sequence shown here is derived from an EMBL/GenBank/DDBJ whole genome shotgun (WGS) entry which is preliminary data.</text>
</comment>
<keyword evidence="12" id="KW-1185">Reference proteome</keyword>
<feature type="transmembrane region" description="Helical" evidence="10">
    <location>
        <begin position="38"/>
        <end position="57"/>
    </location>
</feature>
<dbReference type="GO" id="GO:0005886">
    <property type="term" value="C:plasma membrane"/>
    <property type="evidence" value="ECO:0007669"/>
    <property type="project" value="UniProtKB-SubCell"/>
</dbReference>
<dbReference type="Gene3D" id="1.10.3730.20">
    <property type="match status" value="1"/>
</dbReference>
<dbReference type="InterPro" id="IPR000390">
    <property type="entry name" value="Small_drug/metabolite_transptr"/>
</dbReference>
<evidence type="ECO:0000256" key="6">
    <source>
        <dbReference type="ARBA" id="ARBA00022692"/>
    </source>
</evidence>
<dbReference type="GO" id="GO:0031460">
    <property type="term" value="P:glycine betaine transport"/>
    <property type="evidence" value="ECO:0007669"/>
    <property type="project" value="TreeGrafter"/>
</dbReference>
<dbReference type="AlphaFoldDB" id="A0A7Y9IQ03"/>
<dbReference type="PANTHER" id="PTHR30561:SF6">
    <property type="entry name" value="SPERMIDINE EXPORT PROTEIN MDTI"/>
    <property type="match status" value="1"/>
</dbReference>
<feature type="transmembrane region" description="Helical" evidence="10">
    <location>
        <begin position="91"/>
        <end position="109"/>
    </location>
</feature>
<dbReference type="GO" id="GO:1903711">
    <property type="term" value="P:spermidine transmembrane transport"/>
    <property type="evidence" value="ECO:0007669"/>
    <property type="project" value="TreeGrafter"/>
</dbReference>
<feature type="transmembrane region" description="Helical" evidence="10">
    <location>
        <begin position="63"/>
        <end position="84"/>
    </location>
</feature>
<comment type="subunit">
    <text evidence="2">Forms a complex with MdtJ.</text>
</comment>
<comment type="similarity">
    <text evidence="9">Belongs to the drug/metabolite transporter (DMT) superfamily. Small multidrug resistance (SMR) (TC 2.A.7.1) family.</text>
</comment>
<dbReference type="NCBIfam" id="NF007934">
    <property type="entry name" value="PRK10650.1"/>
    <property type="match status" value="1"/>
</dbReference>
<evidence type="ECO:0000256" key="9">
    <source>
        <dbReference type="RuleBase" id="RU003942"/>
    </source>
</evidence>
<evidence type="ECO:0000256" key="8">
    <source>
        <dbReference type="ARBA" id="ARBA00023136"/>
    </source>
</evidence>
<reference evidence="11 12" key="1">
    <citation type="submission" date="2020-07" db="EMBL/GenBank/DDBJ databases">
        <title>Genomic Encyclopedia of Type Strains, Phase IV (KMG-V): Genome sequencing to study the core and pangenomes of soil and plant-associated prokaryotes.</title>
        <authorList>
            <person name="Whitman W."/>
        </authorList>
    </citation>
    <scope>NUCLEOTIDE SEQUENCE [LARGE SCALE GENOMIC DNA]</scope>
    <source>
        <strain evidence="11 12">SAS40</strain>
    </source>
</reference>